<evidence type="ECO:0000313" key="2">
    <source>
        <dbReference type="EMBL" id="MEX0429444.1"/>
    </source>
</evidence>
<sequence length="55" mass="6185">MKLTRSKVNCARHRASRRRAVTRGRPADGVRRAALLCVLLLTLLFMLLVALAIVR</sequence>
<keyword evidence="1" id="KW-1133">Transmembrane helix</keyword>
<dbReference type="EMBL" id="JBFPJR010000043">
    <property type="protein sequence ID" value="MEX0429444.1"/>
    <property type="molecule type" value="Genomic_DNA"/>
</dbReference>
<name>A0ABV3T2L6_9ACTN</name>
<protein>
    <submittedName>
        <fullName evidence="2">Uncharacterized protein</fullName>
    </submittedName>
</protein>
<dbReference type="Proteomes" id="UP001556631">
    <property type="component" value="Unassembled WGS sequence"/>
</dbReference>
<evidence type="ECO:0000313" key="3">
    <source>
        <dbReference type="Proteomes" id="UP001556631"/>
    </source>
</evidence>
<keyword evidence="1" id="KW-0812">Transmembrane</keyword>
<evidence type="ECO:0000256" key="1">
    <source>
        <dbReference type="SAM" id="Phobius"/>
    </source>
</evidence>
<keyword evidence="1" id="KW-0472">Membrane</keyword>
<gene>
    <name evidence="2" type="ORF">AB3X52_17645</name>
</gene>
<accession>A0ABV3T2L6</accession>
<organism evidence="2 3">
    <name type="scientific">Nocardioides eburneus</name>
    <dbReference type="NCBI Taxonomy" id="3231482"/>
    <lineage>
        <taxon>Bacteria</taxon>
        <taxon>Bacillati</taxon>
        <taxon>Actinomycetota</taxon>
        <taxon>Actinomycetes</taxon>
        <taxon>Propionibacteriales</taxon>
        <taxon>Nocardioidaceae</taxon>
        <taxon>Nocardioides</taxon>
    </lineage>
</organism>
<proteinExistence type="predicted"/>
<keyword evidence="3" id="KW-1185">Reference proteome</keyword>
<feature type="transmembrane region" description="Helical" evidence="1">
    <location>
        <begin position="33"/>
        <end position="54"/>
    </location>
</feature>
<dbReference type="RefSeq" id="WP_367995409.1">
    <property type="nucleotide sequence ID" value="NZ_JBFPJR010000043.1"/>
</dbReference>
<reference evidence="2 3" key="1">
    <citation type="submission" date="2024-07" db="EMBL/GenBank/DDBJ databases">
        <authorList>
            <person name="Lee S."/>
            <person name="Kang M."/>
        </authorList>
    </citation>
    <scope>NUCLEOTIDE SEQUENCE [LARGE SCALE GENOMIC DNA]</scope>
    <source>
        <strain evidence="2 3">DS6</strain>
    </source>
</reference>
<comment type="caution">
    <text evidence="2">The sequence shown here is derived from an EMBL/GenBank/DDBJ whole genome shotgun (WGS) entry which is preliminary data.</text>
</comment>